<evidence type="ECO:0000313" key="2">
    <source>
        <dbReference type="Proteomes" id="UP001302602"/>
    </source>
</evidence>
<reference evidence="1" key="1">
    <citation type="journal article" date="2023" name="Mol. Phylogenet. Evol.">
        <title>Genome-scale phylogeny and comparative genomics of the fungal order Sordariales.</title>
        <authorList>
            <person name="Hensen N."/>
            <person name="Bonometti L."/>
            <person name="Westerberg I."/>
            <person name="Brannstrom I.O."/>
            <person name="Guillou S."/>
            <person name="Cros-Aarteil S."/>
            <person name="Calhoun S."/>
            <person name="Haridas S."/>
            <person name="Kuo A."/>
            <person name="Mondo S."/>
            <person name="Pangilinan J."/>
            <person name="Riley R."/>
            <person name="LaButti K."/>
            <person name="Andreopoulos B."/>
            <person name="Lipzen A."/>
            <person name="Chen C."/>
            <person name="Yan M."/>
            <person name="Daum C."/>
            <person name="Ng V."/>
            <person name="Clum A."/>
            <person name="Steindorff A."/>
            <person name="Ohm R.A."/>
            <person name="Martin F."/>
            <person name="Silar P."/>
            <person name="Natvig D.O."/>
            <person name="Lalanne C."/>
            <person name="Gautier V."/>
            <person name="Ament-Velasquez S.L."/>
            <person name="Kruys A."/>
            <person name="Hutchinson M.I."/>
            <person name="Powell A.J."/>
            <person name="Barry K."/>
            <person name="Miller A.N."/>
            <person name="Grigoriev I.V."/>
            <person name="Debuchy R."/>
            <person name="Gladieux P."/>
            <person name="Hiltunen Thoren M."/>
            <person name="Johannesson H."/>
        </authorList>
    </citation>
    <scope>NUCLEOTIDE SEQUENCE</scope>
    <source>
        <strain evidence="1">CBS 731.68</strain>
    </source>
</reference>
<protein>
    <submittedName>
        <fullName evidence="1">Uncharacterized protein</fullName>
    </submittedName>
</protein>
<proteinExistence type="predicted"/>
<evidence type="ECO:0000313" key="1">
    <source>
        <dbReference type="EMBL" id="KAK4120568.1"/>
    </source>
</evidence>
<dbReference type="RefSeq" id="XP_062644339.1">
    <property type="nucleotide sequence ID" value="XM_062795324.1"/>
</dbReference>
<organism evidence="1 2">
    <name type="scientific">Parathielavia appendiculata</name>
    <dbReference type="NCBI Taxonomy" id="2587402"/>
    <lineage>
        <taxon>Eukaryota</taxon>
        <taxon>Fungi</taxon>
        <taxon>Dikarya</taxon>
        <taxon>Ascomycota</taxon>
        <taxon>Pezizomycotina</taxon>
        <taxon>Sordariomycetes</taxon>
        <taxon>Sordariomycetidae</taxon>
        <taxon>Sordariales</taxon>
        <taxon>Chaetomiaceae</taxon>
        <taxon>Parathielavia</taxon>
    </lineage>
</organism>
<gene>
    <name evidence="1" type="ORF">N657DRAFT_666139</name>
</gene>
<sequence>MAEIGSRSAASPSVSASASSAFTSTILTSVESTQDGNPPTTQFTSIQNIFNVINSTTGDFLVVTNVSPNFFTEIECERDKRRRKFRFRHYESDRQILFITIPTFLHEQLHIGLYQGYYNKLVRSGRENSWITVGTATYGGEGDSTGGPDPERGTKGFWPTLMIEEGDSELLSELQHQVKIVLLAKFEHTRRALILEKWEEEPSITRPGATTTRHAAALQPMLRQTITITEDTTTNPVTYNVASGALVLGFKLLFVRGSGPGEEDFVLSVQELQAYAERVWRML</sequence>
<comment type="caution">
    <text evidence="1">The sequence shown here is derived from an EMBL/GenBank/DDBJ whole genome shotgun (WGS) entry which is preliminary data.</text>
</comment>
<dbReference type="Proteomes" id="UP001302602">
    <property type="component" value="Unassembled WGS sequence"/>
</dbReference>
<dbReference type="EMBL" id="MU853238">
    <property type="protein sequence ID" value="KAK4120568.1"/>
    <property type="molecule type" value="Genomic_DNA"/>
</dbReference>
<keyword evidence="2" id="KW-1185">Reference proteome</keyword>
<name>A0AAN6TTQ8_9PEZI</name>
<dbReference type="AlphaFoldDB" id="A0AAN6TTQ8"/>
<reference evidence="1" key="2">
    <citation type="submission" date="2023-05" db="EMBL/GenBank/DDBJ databases">
        <authorList>
            <consortium name="Lawrence Berkeley National Laboratory"/>
            <person name="Steindorff A."/>
            <person name="Hensen N."/>
            <person name="Bonometti L."/>
            <person name="Westerberg I."/>
            <person name="Brannstrom I.O."/>
            <person name="Guillou S."/>
            <person name="Cros-Aarteil S."/>
            <person name="Calhoun S."/>
            <person name="Haridas S."/>
            <person name="Kuo A."/>
            <person name="Mondo S."/>
            <person name="Pangilinan J."/>
            <person name="Riley R."/>
            <person name="Labutti K."/>
            <person name="Andreopoulos B."/>
            <person name="Lipzen A."/>
            <person name="Chen C."/>
            <person name="Yanf M."/>
            <person name="Daum C."/>
            <person name="Ng V."/>
            <person name="Clum A."/>
            <person name="Ohm R."/>
            <person name="Martin F."/>
            <person name="Silar P."/>
            <person name="Natvig D."/>
            <person name="Lalanne C."/>
            <person name="Gautier V."/>
            <person name="Ament-Velasquez S.L."/>
            <person name="Kruys A."/>
            <person name="Hutchinson M.I."/>
            <person name="Powell A.J."/>
            <person name="Barry K."/>
            <person name="Miller A.N."/>
            <person name="Grigoriev I.V."/>
            <person name="Debuchy R."/>
            <person name="Gladieux P."/>
            <person name="Thoren M.H."/>
            <person name="Johannesson H."/>
        </authorList>
    </citation>
    <scope>NUCLEOTIDE SEQUENCE</scope>
    <source>
        <strain evidence="1">CBS 731.68</strain>
    </source>
</reference>
<accession>A0AAN6TTQ8</accession>
<dbReference type="GeneID" id="87832093"/>